<dbReference type="Proteomes" id="UP001235744">
    <property type="component" value="Chromosome"/>
</dbReference>
<name>A0ABY9ISN6_9ACTN</name>
<evidence type="ECO:0000313" key="3">
    <source>
        <dbReference type="Proteomes" id="UP001235744"/>
    </source>
</evidence>
<accession>A0ABY9ISN6</accession>
<proteinExistence type="predicted"/>
<reference evidence="2 3" key="1">
    <citation type="submission" date="2023-03" db="EMBL/GenBank/DDBJ databases">
        <title>Isolation and description of six Streptomyces strains from soil environments, able to metabolize different microbial glucans.</title>
        <authorList>
            <person name="Widen T."/>
            <person name="Larsbrink J."/>
        </authorList>
    </citation>
    <scope>NUCLEOTIDE SEQUENCE [LARGE SCALE GENOMIC DNA]</scope>
    <source>
        <strain evidence="2 3">Alt2</strain>
    </source>
</reference>
<feature type="compositionally biased region" description="Polar residues" evidence="1">
    <location>
        <begin position="49"/>
        <end position="61"/>
    </location>
</feature>
<evidence type="ECO:0000256" key="1">
    <source>
        <dbReference type="SAM" id="MobiDB-lite"/>
    </source>
</evidence>
<dbReference type="EMBL" id="CP120988">
    <property type="protein sequence ID" value="WLQ58245.1"/>
    <property type="molecule type" value="Genomic_DNA"/>
</dbReference>
<feature type="region of interest" description="Disordered" evidence="1">
    <location>
        <begin position="1"/>
        <end position="61"/>
    </location>
</feature>
<protein>
    <submittedName>
        <fullName evidence="2">Uncharacterized protein</fullName>
    </submittedName>
</protein>
<evidence type="ECO:0000313" key="2">
    <source>
        <dbReference type="EMBL" id="WLQ58245.1"/>
    </source>
</evidence>
<organism evidence="2 3">
    <name type="scientific">Streptomyces poriferorum</name>
    <dbReference type="NCBI Taxonomy" id="2798799"/>
    <lineage>
        <taxon>Bacteria</taxon>
        <taxon>Bacillati</taxon>
        <taxon>Actinomycetota</taxon>
        <taxon>Actinomycetes</taxon>
        <taxon>Kitasatosporales</taxon>
        <taxon>Streptomycetaceae</taxon>
        <taxon>Streptomyces</taxon>
    </lineage>
</organism>
<sequence>MTERKIDSEAPEKRQAETPDDKNPPGRPTNDQNEPEVATSRTGAAKSSPAGTSSHISCRSG</sequence>
<keyword evidence="3" id="KW-1185">Reference proteome</keyword>
<dbReference type="RefSeq" id="WP_306070547.1">
    <property type="nucleotide sequence ID" value="NZ_CP120988.1"/>
</dbReference>
<feature type="compositionally biased region" description="Basic and acidic residues" evidence="1">
    <location>
        <begin position="1"/>
        <end position="24"/>
    </location>
</feature>
<gene>
    <name evidence="2" type="ORF">P8A19_23675</name>
</gene>